<sequence length="348" mass="36716">MRRRWIVLGAVAILVGAASVVGFVKLRDDRSRFAQAVALAPESSARFNWTDWAGVRAELDADLTGSSSTDQLDEFLLEAFDRDLSSTTALSESAPTIHAELGFSPATIDWELFAQGERGAVVIMGLPESFDVDHLRASLKEVGFTEPDQADGVWLGGVDLLEGLDGPVTPELAALQIDEEEGLLFGSDNPGYLEARADAERGERDDGVAEVIDGVGEALTATAYTGEQACAALSMTEADATDRTRAAELVEQAGEVNPLTGFAIAGRPGGDVRVAMSFDTEDQARNNADSRSRLAVGPAPGQGGSFGERFSLGKVVAHGRTVTMELEPVDGAFVLSDLSHGPVLFATC</sequence>
<dbReference type="RefSeq" id="WP_136433477.1">
    <property type="nucleotide sequence ID" value="NZ_JBHSNS010000001.1"/>
</dbReference>
<organism evidence="1 2">
    <name type="scientific">Nocardioides vastitatis</name>
    <dbReference type="NCBI Taxonomy" id="2568655"/>
    <lineage>
        <taxon>Bacteria</taxon>
        <taxon>Bacillati</taxon>
        <taxon>Actinomycetota</taxon>
        <taxon>Actinomycetes</taxon>
        <taxon>Propionibacteriales</taxon>
        <taxon>Nocardioidaceae</taxon>
        <taxon>Nocardioides</taxon>
    </lineage>
</organism>
<reference evidence="2" key="1">
    <citation type="journal article" date="2019" name="Int. J. Syst. Evol. Microbiol.">
        <title>The Global Catalogue of Microorganisms (GCM) 10K type strain sequencing project: providing services to taxonomists for standard genome sequencing and annotation.</title>
        <authorList>
            <consortium name="The Broad Institute Genomics Platform"/>
            <consortium name="The Broad Institute Genome Sequencing Center for Infectious Disease"/>
            <person name="Wu L."/>
            <person name="Ma J."/>
        </authorList>
    </citation>
    <scope>NUCLEOTIDE SEQUENCE [LARGE SCALE GENOMIC DNA]</scope>
    <source>
        <strain evidence="2">YIM 94188</strain>
    </source>
</reference>
<evidence type="ECO:0000313" key="2">
    <source>
        <dbReference type="Proteomes" id="UP001596072"/>
    </source>
</evidence>
<keyword evidence="2" id="KW-1185">Reference proteome</keyword>
<evidence type="ECO:0008006" key="3">
    <source>
        <dbReference type="Google" id="ProtNLM"/>
    </source>
</evidence>
<dbReference type="Proteomes" id="UP001596072">
    <property type="component" value="Unassembled WGS sequence"/>
</dbReference>
<evidence type="ECO:0000313" key="1">
    <source>
        <dbReference type="EMBL" id="MFC5727395.1"/>
    </source>
</evidence>
<gene>
    <name evidence="1" type="ORF">ACFPQB_00600</name>
</gene>
<accession>A0ABW0ZFX7</accession>
<dbReference type="EMBL" id="JBHSNS010000001">
    <property type="protein sequence ID" value="MFC5727395.1"/>
    <property type="molecule type" value="Genomic_DNA"/>
</dbReference>
<protein>
    <recommendedName>
        <fullName evidence="3">DUF3352 domain-containing protein</fullName>
    </recommendedName>
</protein>
<proteinExistence type="predicted"/>
<name>A0ABW0ZFX7_9ACTN</name>
<comment type="caution">
    <text evidence="1">The sequence shown here is derived from an EMBL/GenBank/DDBJ whole genome shotgun (WGS) entry which is preliminary data.</text>
</comment>